<dbReference type="PANTHER" id="PTHR43762">
    <property type="entry name" value="L-GULONOLACTONE OXIDASE"/>
    <property type="match status" value="1"/>
</dbReference>
<reference evidence="2 3" key="1">
    <citation type="journal article" date="2019" name="Int. J. Syst. Evol. Microbiol.">
        <title>The Global Catalogue of Microorganisms (GCM) 10K type strain sequencing project: providing services to taxonomists for standard genome sequencing and annotation.</title>
        <authorList>
            <consortium name="The Broad Institute Genomics Platform"/>
            <consortium name="The Broad Institute Genome Sequencing Center for Infectious Disease"/>
            <person name="Wu L."/>
            <person name="Ma J."/>
        </authorList>
    </citation>
    <scope>NUCLEOTIDE SEQUENCE [LARGE SCALE GENOMIC DNA]</scope>
    <source>
        <strain evidence="2 3">JCM 14306</strain>
    </source>
</reference>
<dbReference type="Pfam" id="PF01565">
    <property type="entry name" value="FAD_binding_4"/>
    <property type="match status" value="1"/>
</dbReference>
<sequence length="457" mass="49089">MNPDEPTVALSGWGRASHRQGLVRRPVSDEDLVRVVRSASHLTVRGAGRSYGDAALPESGTVLDMTGHDRVLSFDEGIGVIVVEAGAVLADLVDQTLPLGWLLPVLPGTARITVGGAIASDVHGKNHPGAGSFGQHVVWLSLLHPDGTTSEVSAVQDPDAFWATIGGMGLTGVVLQAAIQLQRVETGWASQRRRRTRSLDETIDVLRELATRQELDPNLHVVAWLDAHAPGRRLGRGVIDESRPAGLAELPASLQRLPDRRRVTARRAMRSLPGPGVVFGATIAAASAARWHLAGAHDWGLLPLTSALCPLDRADFWPAAFGRRGLIQYQFAIPADATEVLLRVLACLLGRRMAPALATLKNLGFGTAGPLSFPIPGWTLALDLPARWVQDGDSLRTIDAMVAEAGGRVYLAKDSVVDPALIPTMYPRLETWRRTQARLDPGRRLTSALAQRLDLLP</sequence>
<evidence type="ECO:0000313" key="2">
    <source>
        <dbReference type="EMBL" id="GAA1644277.1"/>
    </source>
</evidence>
<dbReference type="InterPro" id="IPR006094">
    <property type="entry name" value="Oxid_FAD_bind_N"/>
</dbReference>
<organism evidence="2 3">
    <name type="scientific">Kribbella alba</name>
    <dbReference type="NCBI Taxonomy" id="190197"/>
    <lineage>
        <taxon>Bacteria</taxon>
        <taxon>Bacillati</taxon>
        <taxon>Actinomycetota</taxon>
        <taxon>Actinomycetes</taxon>
        <taxon>Propionibacteriales</taxon>
        <taxon>Kribbellaceae</taxon>
        <taxon>Kribbella</taxon>
    </lineage>
</organism>
<gene>
    <name evidence="2" type="ORF">GCM10009744_38580</name>
</gene>
<dbReference type="InterPro" id="IPR010031">
    <property type="entry name" value="FAD_lactone_oxidase-like"/>
</dbReference>
<evidence type="ECO:0000313" key="3">
    <source>
        <dbReference type="Proteomes" id="UP001501319"/>
    </source>
</evidence>
<accession>A0ABN2FFA8</accession>
<dbReference type="SUPFAM" id="SSF56176">
    <property type="entry name" value="FAD-binding/transporter-associated domain-like"/>
    <property type="match status" value="1"/>
</dbReference>
<dbReference type="RefSeq" id="WP_344113068.1">
    <property type="nucleotide sequence ID" value="NZ_BAAANE010000007.1"/>
</dbReference>
<dbReference type="PROSITE" id="PS51387">
    <property type="entry name" value="FAD_PCMH"/>
    <property type="match status" value="1"/>
</dbReference>
<dbReference type="PANTHER" id="PTHR43762:SF1">
    <property type="entry name" value="D-ARABINONO-1,4-LACTONE OXIDASE"/>
    <property type="match status" value="1"/>
</dbReference>
<dbReference type="InterPro" id="IPR036318">
    <property type="entry name" value="FAD-bd_PCMH-like_sf"/>
</dbReference>
<protein>
    <submittedName>
        <fullName evidence="2">FAD-binding oxidoreductase</fullName>
    </submittedName>
</protein>
<proteinExistence type="predicted"/>
<dbReference type="Proteomes" id="UP001501319">
    <property type="component" value="Unassembled WGS sequence"/>
</dbReference>
<dbReference type="EMBL" id="BAAANE010000007">
    <property type="protein sequence ID" value="GAA1644277.1"/>
    <property type="molecule type" value="Genomic_DNA"/>
</dbReference>
<dbReference type="Gene3D" id="3.30.465.10">
    <property type="match status" value="1"/>
</dbReference>
<evidence type="ECO:0000259" key="1">
    <source>
        <dbReference type="PROSITE" id="PS51387"/>
    </source>
</evidence>
<dbReference type="InterPro" id="IPR016166">
    <property type="entry name" value="FAD-bd_PCMH"/>
</dbReference>
<dbReference type="InterPro" id="IPR016169">
    <property type="entry name" value="FAD-bd_PCMH_sub2"/>
</dbReference>
<feature type="domain" description="FAD-binding PCMH-type" evidence="1">
    <location>
        <begin position="15"/>
        <end position="184"/>
    </location>
</feature>
<keyword evidence="3" id="KW-1185">Reference proteome</keyword>
<comment type="caution">
    <text evidence="2">The sequence shown here is derived from an EMBL/GenBank/DDBJ whole genome shotgun (WGS) entry which is preliminary data.</text>
</comment>
<name>A0ABN2FFA8_9ACTN</name>